<dbReference type="Gene3D" id="2.60.40.1660">
    <property type="entry name" value="Na, k-atpase alpha subunit"/>
    <property type="match status" value="1"/>
</dbReference>
<comment type="subcellular location">
    <subcellularLocation>
        <location evidence="1">Membrane</location>
        <topology evidence="1">Single-pass type II membrane protein</topology>
    </subcellularLocation>
</comment>
<protein>
    <submittedName>
        <fullName evidence="7">Sodium/potassium-transporting ATPase subunit beta-2</fullName>
    </submittedName>
</protein>
<evidence type="ECO:0000256" key="3">
    <source>
        <dbReference type="ARBA" id="ARBA00022692"/>
    </source>
</evidence>
<dbReference type="GO" id="GO:0006813">
    <property type="term" value="P:potassium ion transport"/>
    <property type="evidence" value="ECO:0007669"/>
    <property type="project" value="InterPro"/>
</dbReference>
<dbReference type="InterPro" id="IPR000402">
    <property type="entry name" value="Na/K_ATPase_sub_beta"/>
</dbReference>
<keyword evidence="6" id="KW-0472">Membrane</keyword>
<name>S4P4P3_9NEOP</name>
<evidence type="ECO:0000313" key="7">
    <source>
        <dbReference type="EMBL" id="JAA84984.1"/>
    </source>
</evidence>
<proteinExistence type="inferred from homology"/>
<reference evidence="7" key="2">
    <citation type="submission" date="2013-05" db="EMBL/GenBank/DDBJ databases">
        <authorList>
            <person name="Carter J.-M."/>
            <person name="Baker S.C."/>
            <person name="Pink R."/>
            <person name="Carter D.R.F."/>
            <person name="Collins A."/>
            <person name="Tomlin J."/>
            <person name="Gibbs M."/>
            <person name="Breuker C.J."/>
        </authorList>
    </citation>
    <scope>NUCLEOTIDE SEQUENCE</scope>
    <source>
        <tissue evidence="7">Ovary</tissue>
    </source>
</reference>
<comment type="similarity">
    <text evidence="2">Belongs to the X(+)/potassium ATPases subunit beta family.</text>
</comment>
<evidence type="ECO:0000256" key="4">
    <source>
        <dbReference type="ARBA" id="ARBA00022968"/>
    </source>
</evidence>
<feature type="non-terminal residue" evidence="7">
    <location>
        <position position="91"/>
    </location>
</feature>
<dbReference type="GO" id="GO:0005890">
    <property type="term" value="C:sodium:potassium-exchanging ATPase complex"/>
    <property type="evidence" value="ECO:0007669"/>
    <property type="project" value="InterPro"/>
</dbReference>
<reference evidence="7" key="1">
    <citation type="journal article" date="2013" name="BMC Genomics">
        <title>Unscrambling butterfly oogenesis.</title>
        <authorList>
            <person name="Carter J.M."/>
            <person name="Baker S.C."/>
            <person name="Pink R."/>
            <person name="Carter D.R."/>
            <person name="Collins A."/>
            <person name="Tomlin J."/>
            <person name="Gibbs M."/>
            <person name="Breuker C.J."/>
        </authorList>
    </citation>
    <scope>NUCLEOTIDE SEQUENCE</scope>
    <source>
        <tissue evidence="7">Ovary</tissue>
    </source>
</reference>
<evidence type="ECO:0000256" key="5">
    <source>
        <dbReference type="ARBA" id="ARBA00022989"/>
    </source>
</evidence>
<dbReference type="GO" id="GO:0006814">
    <property type="term" value="P:sodium ion transport"/>
    <property type="evidence" value="ECO:0007669"/>
    <property type="project" value="InterPro"/>
</dbReference>
<dbReference type="EMBL" id="GAIX01007576">
    <property type="protein sequence ID" value="JAA84984.1"/>
    <property type="molecule type" value="Transcribed_RNA"/>
</dbReference>
<sequence length="91" mass="10699">ELQEFLKPYENETWFSSKKKCTKEDNYGFPESPCAFVKLNKIYSWKPDFIGATELPADMSEDLQDYIKGLSESERQQVWVSCWDEKNNSTT</sequence>
<keyword evidence="3" id="KW-0812">Transmembrane</keyword>
<accession>S4P4P3</accession>
<evidence type="ECO:0000256" key="6">
    <source>
        <dbReference type="ARBA" id="ARBA00023136"/>
    </source>
</evidence>
<feature type="non-terminal residue" evidence="7">
    <location>
        <position position="1"/>
    </location>
</feature>
<organism evidence="7">
    <name type="scientific">Pararge aegeria</name>
    <name type="common">speckled wood butterfly</name>
    <dbReference type="NCBI Taxonomy" id="116150"/>
    <lineage>
        <taxon>Eukaryota</taxon>
        <taxon>Metazoa</taxon>
        <taxon>Ecdysozoa</taxon>
        <taxon>Arthropoda</taxon>
        <taxon>Hexapoda</taxon>
        <taxon>Insecta</taxon>
        <taxon>Pterygota</taxon>
        <taxon>Neoptera</taxon>
        <taxon>Endopterygota</taxon>
        <taxon>Lepidoptera</taxon>
        <taxon>Glossata</taxon>
        <taxon>Ditrysia</taxon>
        <taxon>Papilionoidea</taxon>
        <taxon>Nymphalidae</taxon>
        <taxon>Satyrinae</taxon>
        <taxon>Satyrini</taxon>
        <taxon>Parargina</taxon>
        <taxon>Pararge</taxon>
    </lineage>
</organism>
<evidence type="ECO:0000256" key="1">
    <source>
        <dbReference type="ARBA" id="ARBA00004606"/>
    </source>
</evidence>
<keyword evidence="5" id="KW-1133">Transmembrane helix</keyword>
<keyword evidence="4" id="KW-0735">Signal-anchor</keyword>
<dbReference type="AlphaFoldDB" id="S4P4P3"/>
<dbReference type="Pfam" id="PF00287">
    <property type="entry name" value="Na_K-ATPase"/>
    <property type="match status" value="1"/>
</dbReference>
<dbReference type="InterPro" id="IPR038702">
    <property type="entry name" value="Na/K_ATPase_sub_beta_sf"/>
</dbReference>
<evidence type="ECO:0000256" key="2">
    <source>
        <dbReference type="ARBA" id="ARBA00005876"/>
    </source>
</evidence>